<evidence type="ECO:0000256" key="1">
    <source>
        <dbReference type="SAM" id="MobiDB-lite"/>
    </source>
</evidence>
<feature type="transmembrane region" description="Helical" evidence="2">
    <location>
        <begin position="30"/>
        <end position="50"/>
    </location>
</feature>
<protein>
    <submittedName>
        <fullName evidence="5">Virulence factor Mce family protein</fullName>
    </submittedName>
</protein>
<dbReference type="Pfam" id="PF11887">
    <property type="entry name" value="Mce4_CUP1"/>
    <property type="match status" value="1"/>
</dbReference>
<proteinExistence type="predicted"/>
<name>A0A1I5QEY3_9ACTN</name>
<feature type="compositionally biased region" description="Pro residues" evidence="1">
    <location>
        <begin position="391"/>
        <end position="405"/>
    </location>
</feature>
<dbReference type="Proteomes" id="UP000183413">
    <property type="component" value="Unassembled WGS sequence"/>
</dbReference>
<keyword evidence="2" id="KW-0812">Transmembrane</keyword>
<accession>A0A1I5QEY3</accession>
<feature type="domain" description="Mce/MlaD" evidence="3">
    <location>
        <begin position="55"/>
        <end position="129"/>
    </location>
</feature>
<feature type="domain" description="Mammalian cell entry C-terminal" evidence="4">
    <location>
        <begin position="136"/>
        <end position="326"/>
    </location>
</feature>
<dbReference type="Pfam" id="PF02470">
    <property type="entry name" value="MlaD"/>
    <property type="match status" value="1"/>
</dbReference>
<organism evidence="5 6">
    <name type="scientific">Actinomadura madurae</name>
    <dbReference type="NCBI Taxonomy" id="1993"/>
    <lineage>
        <taxon>Bacteria</taxon>
        <taxon>Bacillati</taxon>
        <taxon>Actinomycetota</taxon>
        <taxon>Actinomycetes</taxon>
        <taxon>Streptosporangiales</taxon>
        <taxon>Thermomonosporaceae</taxon>
        <taxon>Actinomadura</taxon>
    </lineage>
</organism>
<reference evidence="5 6" key="1">
    <citation type="submission" date="2016-10" db="EMBL/GenBank/DDBJ databases">
        <authorList>
            <person name="de Groot N.N."/>
        </authorList>
    </citation>
    <scope>NUCLEOTIDE SEQUENCE [LARGE SCALE GENOMIC DNA]</scope>
    <source>
        <strain evidence="5 6">DSM 43067</strain>
    </source>
</reference>
<feature type="region of interest" description="Disordered" evidence="1">
    <location>
        <begin position="388"/>
        <end position="417"/>
    </location>
</feature>
<evidence type="ECO:0000313" key="5">
    <source>
        <dbReference type="EMBL" id="SFP44849.1"/>
    </source>
</evidence>
<dbReference type="InParanoid" id="A0A1I5QEY3"/>
<gene>
    <name evidence="5" type="ORF">SAMN04489713_114109</name>
</gene>
<dbReference type="InterPro" id="IPR005693">
    <property type="entry name" value="Mce"/>
</dbReference>
<evidence type="ECO:0000259" key="3">
    <source>
        <dbReference type="Pfam" id="PF02470"/>
    </source>
</evidence>
<dbReference type="AlphaFoldDB" id="A0A1I5QEY3"/>
<keyword evidence="2" id="KW-0472">Membrane</keyword>
<dbReference type="InterPro" id="IPR024516">
    <property type="entry name" value="Mce_C"/>
</dbReference>
<dbReference type="EMBL" id="FOVH01000014">
    <property type="protein sequence ID" value="SFP44849.1"/>
    <property type="molecule type" value="Genomic_DNA"/>
</dbReference>
<dbReference type="InterPro" id="IPR052336">
    <property type="entry name" value="MlaD_Phospholipid_Transporter"/>
</dbReference>
<sequence>MRADGRASSTTRTVKLPRLGSPIRDHRTRVLQALIATFVLLVAIALVPLLTGGPTHRITAYFATAIGVYPGSDVRVLGVKVGSIDSVEPLGNRVRVDMRVDDEVDVPAEARAVVIAPNLVSDRYVQLDPAYGGGPKMADGASIDVSRTATPLELDQLYDAVRKFSGDLGPQGLNAQGALSDVVRVGAANLGGNGRALNTTIADLGKASQTLADTSGDLYATVANLNKFSEMLRANDGQIRLAENQLAEVSGFLAADREELGAALRSLALALAEVKGFVSDNRAALKKNVGRLAGITQVLVDQRASLAEILDTAPLLTQNALNAYDPKTRSLMTRGNLLEITKAFGGTSGPGVDPPGADQRPVCAAAASATRALREQCERLEKGGLVAVPPAQAPGVPPLPLPPAGPTYAGPGGEGGR</sequence>
<dbReference type="NCBIfam" id="TIGR00996">
    <property type="entry name" value="Mtu_fam_mce"/>
    <property type="match status" value="1"/>
</dbReference>
<evidence type="ECO:0000313" key="6">
    <source>
        <dbReference type="Proteomes" id="UP000183413"/>
    </source>
</evidence>
<keyword evidence="6" id="KW-1185">Reference proteome</keyword>
<dbReference type="PANTHER" id="PTHR33371:SF4">
    <property type="entry name" value="INTERMEMBRANE PHOSPHOLIPID TRANSPORT SYSTEM BINDING PROTEIN MLAD"/>
    <property type="match status" value="1"/>
</dbReference>
<evidence type="ECO:0000256" key="2">
    <source>
        <dbReference type="SAM" id="Phobius"/>
    </source>
</evidence>
<dbReference type="GO" id="GO:0005576">
    <property type="term" value="C:extracellular region"/>
    <property type="evidence" value="ECO:0007669"/>
    <property type="project" value="TreeGrafter"/>
</dbReference>
<keyword evidence="2" id="KW-1133">Transmembrane helix</keyword>
<dbReference type="PANTHER" id="PTHR33371">
    <property type="entry name" value="INTERMEMBRANE PHOSPHOLIPID TRANSPORT SYSTEM BINDING PROTEIN MLAD-RELATED"/>
    <property type="match status" value="1"/>
</dbReference>
<dbReference type="InterPro" id="IPR003399">
    <property type="entry name" value="Mce/MlaD"/>
</dbReference>
<dbReference type="eggNOG" id="COG1463">
    <property type="taxonomic scope" value="Bacteria"/>
</dbReference>
<dbReference type="STRING" id="1993.SAMN04489713_114109"/>
<evidence type="ECO:0000259" key="4">
    <source>
        <dbReference type="Pfam" id="PF11887"/>
    </source>
</evidence>